<dbReference type="InterPro" id="IPR000760">
    <property type="entry name" value="Inositol_monophosphatase-like"/>
</dbReference>
<keyword evidence="6" id="KW-1185">Reference proteome</keyword>
<evidence type="ECO:0000256" key="3">
    <source>
        <dbReference type="ARBA" id="ARBA00022801"/>
    </source>
</evidence>
<dbReference type="PRINTS" id="PR00377">
    <property type="entry name" value="IMPHPHTASES"/>
</dbReference>
<dbReference type="PANTHER" id="PTHR20854">
    <property type="entry name" value="INOSITOL MONOPHOSPHATASE"/>
    <property type="match status" value="1"/>
</dbReference>
<dbReference type="EMBL" id="BSOP01000017">
    <property type="protein sequence ID" value="GLR51141.1"/>
    <property type="molecule type" value="Genomic_DNA"/>
</dbReference>
<dbReference type="RefSeq" id="WP_244766327.1">
    <property type="nucleotide sequence ID" value="NZ_BSOP01000017.1"/>
</dbReference>
<dbReference type="SUPFAM" id="SSF56655">
    <property type="entry name" value="Carbohydrate phosphatase"/>
    <property type="match status" value="1"/>
</dbReference>
<evidence type="ECO:0000313" key="6">
    <source>
        <dbReference type="Proteomes" id="UP001156702"/>
    </source>
</evidence>
<organism evidence="5 6">
    <name type="scientific">Shinella yambaruensis</name>
    <dbReference type="NCBI Taxonomy" id="415996"/>
    <lineage>
        <taxon>Bacteria</taxon>
        <taxon>Pseudomonadati</taxon>
        <taxon>Pseudomonadota</taxon>
        <taxon>Alphaproteobacteria</taxon>
        <taxon>Hyphomicrobiales</taxon>
        <taxon>Rhizobiaceae</taxon>
        <taxon>Shinella</taxon>
    </lineage>
</organism>
<dbReference type="PROSITE" id="PS00629">
    <property type="entry name" value="IMP_1"/>
    <property type="match status" value="1"/>
</dbReference>
<reference evidence="6" key="1">
    <citation type="journal article" date="2019" name="Int. J. Syst. Evol. Microbiol.">
        <title>The Global Catalogue of Microorganisms (GCM) 10K type strain sequencing project: providing services to taxonomists for standard genome sequencing and annotation.</title>
        <authorList>
            <consortium name="The Broad Institute Genomics Platform"/>
            <consortium name="The Broad Institute Genome Sequencing Center for Infectious Disease"/>
            <person name="Wu L."/>
            <person name="Ma J."/>
        </authorList>
    </citation>
    <scope>NUCLEOTIDE SEQUENCE [LARGE SCALE GENOMIC DNA]</scope>
    <source>
        <strain evidence="6">NBRC 102122</strain>
    </source>
</reference>
<protein>
    <submittedName>
        <fullName evidence="5">Inositol monophosphatase</fullName>
    </submittedName>
</protein>
<dbReference type="Pfam" id="PF00459">
    <property type="entry name" value="Inositol_P"/>
    <property type="match status" value="1"/>
</dbReference>
<keyword evidence="2" id="KW-0479">Metal-binding</keyword>
<proteinExistence type="inferred from homology"/>
<name>A0ABQ5ZGI1_9HYPH</name>
<accession>A0ABQ5ZGI1</accession>
<dbReference type="Proteomes" id="UP001156702">
    <property type="component" value="Unassembled WGS sequence"/>
</dbReference>
<dbReference type="Gene3D" id="3.30.540.10">
    <property type="entry name" value="Fructose-1,6-Bisphosphatase, subunit A, domain 1"/>
    <property type="match status" value="1"/>
</dbReference>
<dbReference type="InterPro" id="IPR020583">
    <property type="entry name" value="Inositol_monoP_metal-BS"/>
</dbReference>
<dbReference type="Gene3D" id="3.40.190.80">
    <property type="match status" value="1"/>
</dbReference>
<evidence type="ECO:0000256" key="1">
    <source>
        <dbReference type="ARBA" id="ARBA00009759"/>
    </source>
</evidence>
<evidence type="ECO:0000256" key="4">
    <source>
        <dbReference type="ARBA" id="ARBA00022842"/>
    </source>
</evidence>
<gene>
    <name evidence="5" type="primary">suhB_1</name>
    <name evidence="5" type="ORF">GCM10007923_23490</name>
</gene>
<sequence>MTLNQPLTTDLHDMIATVACEAALAAGIVAHRGFVNASPETLQTQQKAGFFDIVTASDKAAERAACDTIWSRLPASRILGEEGGWQGEGETTWIIDPIDGTSNFASGLPFFCVSIAAYHAGKAVCGVVYDPVREELFMAAHGRLTLNGEPTKPFLRGRTDREVEVLTNAPYEGERPSRAAQEAHADLVNAFRAVRRLGSCALHLAYVAVGRVAVCYESKFNAWDIAAGIQLVEAAGGQVVAADAEGRRIEPHEDALASVKRLVVAQAGFDYQSSCLSAVMAGSTL</sequence>
<comment type="caution">
    <text evidence="5">The sequence shown here is derived from an EMBL/GenBank/DDBJ whole genome shotgun (WGS) entry which is preliminary data.</text>
</comment>
<evidence type="ECO:0000313" key="5">
    <source>
        <dbReference type="EMBL" id="GLR51141.1"/>
    </source>
</evidence>
<dbReference type="PANTHER" id="PTHR20854:SF4">
    <property type="entry name" value="INOSITOL-1-MONOPHOSPHATASE-RELATED"/>
    <property type="match status" value="1"/>
</dbReference>
<keyword evidence="4" id="KW-0460">Magnesium</keyword>
<keyword evidence="3" id="KW-0378">Hydrolase</keyword>
<comment type="similarity">
    <text evidence="1">Belongs to the inositol monophosphatase superfamily.</text>
</comment>
<evidence type="ECO:0000256" key="2">
    <source>
        <dbReference type="ARBA" id="ARBA00022723"/>
    </source>
</evidence>